<organism evidence="3 4">
    <name type="scientific">Paenibacillus nasutitermitis</name>
    <dbReference type="NCBI Taxonomy" id="1652958"/>
    <lineage>
        <taxon>Bacteria</taxon>
        <taxon>Bacillati</taxon>
        <taxon>Bacillota</taxon>
        <taxon>Bacilli</taxon>
        <taxon>Bacillales</taxon>
        <taxon>Paenibacillaceae</taxon>
        <taxon>Paenibacillus</taxon>
    </lineage>
</organism>
<gene>
    <name evidence="3" type="ORF">GCM10010911_07650</name>
</gene>
<dbReference type="InterPro" id="IPR006680">
    <property type="entry name" value="Amidohydro-rel"/>
</dbReference>
<evidence type="ECO:0000256" key="1">
    <source>
        <dbReference type="ARBA" id="ARBA00038310"/>
    </source>
</evidence>
<name>A0A916YN29_9BACL</name>
<evidence type="ECO:0000313" key="4">
    <source>
        <dbReference type="Proteomes" id="UP000612456"/>
    </source>
</evidence>
<accession>A0A916YN29</accession>
<dbReference type="PANTHER" id="PTHR43569">
    <property type="entry name" value="AMIDOHYDROLASE"/>
    <property type="match status" value="1"/>
</dbReference>
<dbReference type="GO" id="GO:0016787">
    <property type="term" value="F:hydrolase activity"/>
    <property type="evidence" value="ECO:0007669"/>
    <property type="project" value="UniProtKB-KW"/>
</dbReference>
<keyword evidence="3" id="KW-0378">Hydrolase</keyword>
<dbReference type="Pfam" id="PF04909">
    <property type="entry name" value="Amidohydro_2"/>
    <property type="match status" value="1"/>
</dbReference>
<dbReference type="PANTHER" id="PTHR43569:SF2">
    <property type="entry name" value="AMIDOHYDROLASE-RELATED DOMAIN-CONTAINING PROTEIN"/>
    <property type="match status" value="1"/>
</dbReference>
<dbReference type="AlphaFoldDB" id="A0A916YN29"/>
<dbReference type="InterPro" id="IPR032466">
    <property type="entry name" value="Metal_Hydrolase"/>
</dbReference>
<evidence type="ECO:0000313" key="3">
    <source>
        <dbReference type="EMBL" id="GGD52554.1"/>
    </source>
</evidence>
<dbReference type="InterPro" id="IPR052350">
    <property type="entry name" value="Metallo-dep_Lactonases"/>
</dbReference>
<reference evidence="3" key="2">
    <citation type="submission" date="2020-09" db="EMBL/GenBank/DDBJ databases">
        <authorList>
            <person name="Sun Q."/>
            <person name="Zhou Y."/>
        </authorList>
    </citation>
    <scope>NUCLEOTIDE SEQUENCE</scope>
    <source>
        <strain evidence="3">CGMCC 1.15178</strain>
    </source>
</reference>
<proteinExistence type="inferred from homology"/>
<dbReference type="Gene3D" id="3.20.20.140">
    <property type="entry name" value="Metal-dependent hydrolases"/>
    <property type="match status" value="1"/>
</dbReference>
<protein>
    <submittedName>
        <fullName evidence="3">Hydrolase</fullName>
    </submittedName>
</protein>
<comment type="similarity">
    <text evidence="1">Belongs to the metallo-dependent hydrolases superfamily.</text>
</comment>
<dbReference type="SUPFAM" id="SSF51556">
    <property type="entry name" value="Metallo-dependent hydrolases"/>
    <property type="match status" value="1"/>
</dbReference>
<dbReference type="Proteomes" id="UP000612456">
    <property type="component" value="Unassembled WGS sequence"/>
</dbReference>
<keyword evidence="4" id="KW-1185">Reference proteome</keyword>
<feature type="domain" description="Amidohydrolase-related" evidence="2">
    <location>
        <begin position="4"/>
        <end position="278"/>
    </location>
</feature>
<dbReference type="EMBL" id="BMHP01000001">
    <property type="protein sequence ID" value="GGD52554.1"/>
    <property type="molecule type" value="Genomic_DNA"/>
</dbReference>
<evidence type="ECO:0000259" key="2">
    <source>
        <dbReference type="Pfam" id="PF04909"/>
    </source>
</evidence>
<comment type="caution">
    <text evidence="3">The sequence shown here is derived from an EMBL/GenBank/DDBJ whole genome shotgun (WGS) entry which is preliminary data.</text>
</comment>
<dbReference type="RefSeq" id="WP_188989244.1">
    <property type="nucleotide sequence ID" value="NZ_BMHP01000001.1"/>
</dbReference>
<sequence>MPRIDAHQHYWDPAQIDYGWLTEKSSPILYRSYMPEDLEPALHAAGMDRTILVQAATHHEETHYMLKLSEQHESIAGVVGWLDLNDPQWAAVLESFRSHPKFLGFRLMIQDMPEPSEILRPNVIEALREIAKMDLPVDLVAMWHQLPVVLELLRNVPGLRVVMDHLAKPRIKEGIFEPWATQMREVASYPKIYCKLSGLVTEADHTAWEAGDFTAYVAHIVDIFGTSRIMYGSDWPVCLLAGSYAQVHEALGKVLPDTLTDAELTALYGGNAAVFYKLDAIPE</sequence>
<reference evidence="3" key="1">
    <citation type="journal article" date="2014" name="Int. J. Syst. Evol. Microbiol.">
        <title>Complete genome sequence of Corynebacterium casei LMG S-19264T (=DSM 44701T), isolated from a smear-ripened cheese.</title>
        <authorList>
            <consortium name="US DOE Joint Genome Institute (JGI-PGF)"/>
            <person name="Walter F."/>
            <person name="Albersmeier A."/>
            <person name="Kalinowski J."/>
            <person name="Ruckert C."/>
        </authorList>
    </citation>
    <scope>NUCLEOTIDE SEQUENCE</scope>
    <source>
        <strain evidence="3">CGMCC 1.15178</strain>
    </source>
</reference>